<dbReference type="Pfam" id="PF00106">
    <property type="entry name" value="adh_short"/>
    <property type="match status" value="1"/>
</dbReference>
<dbReference type="PANTHER" id="PTHR44196">
    <property type="entry name" value="DEHYDROGENASE/REDUCTASE SDR FAMILY MEMBER 7B"/>
    <property type="match status" value="1"/>
</dbReference>
<dbReference type="SUPFAM" id="SSF51735">
    <property type="entry name" value="NAD(P)-binding Rossmann-fold domains"/>
    <property type="match status" value="1"/>
</dbReference>
<evidence type="ECO:0000313" key="5">
    <source>
        <dbReference type="Proteomes" id="UP000183685"/>
    </source>
</evidence>
<accession>A0A1G7E3F9</accession>
<dbReference type="InterPro" id="IPR002347">
    <property type="entry name" value="SDR_fam"/>
</dbReference>
<dbReference type="Proteomes" id="UP000183685">
    <property type="component" value="Unassembled WGS sequence"/>
</dbReference>
<evidence type="ECO:0000313" key="4">
    <source>
        <dbReference type="EMBL" id="SDE58254.1"/>
    </source>
</evidence>
<dbReference type="AlphaFoldDB" id="A0A1G7E3F9"/>
<dbReference type="RefSeq" id="WP_068301023.1">
    <property type="nucleotide sequence ID" value="NZ_FNAK01000008.1"/>
</dbReference>
<dbReference type="GO" id="GO:0016020">
    <property type="term" value="C:membrane"/>
    <property type="evidence" value="ECO:0007669"/>
    <property type="project" value="TreeGrafter"/>
</dbReference>
<dbReference type="EMBL" id="FNAK01000008">
    <property type="protein sequence ID" value="SDE58254.1"/>
    <property type="molecule type" value="Genomic_DNA"/>
</dbReference>
<dbReference type="PANTHER" id="PTHR44196:SF1">
    <property type="entry name" value="DEHYDROGENASE_REDUCTASE SDR FAMILY MEMBER 7B"/>
    <property type="match status" value="1"/>
</dbReference>
<protein>
    <submittedName>
        <fullName evidence="4">Uncharacterized oxidoreductase</fullName>
    </submittedName>
</protein>
<dbReference type="OrthoDB" id="9810734at2"/>
<dbReference type="Gene3D" id="3.40.50.720">
    <property type="entry name" value="NAD(P)-binding Rossmann-like Domain"/>
    <property type="match status" value="1"/>
</dbReference>
<evidence type="ECO:0000256" key="3">
    <source>
        <dbReference type="RuleBase" id="RU000363"/>
    </source>
</evidence>
<dbReference type="InterPro" id="IPR036291">
    <property type="entry name" value="NAD(P)-bd_dom_sf"/>
</dbReference>
<gene>
    <name evidence="4" type="ORF">SAMN04488071_3268</name>
</gene>
<organism evidence="4 5">
    <name type="scientific">Kordiimonas lacus</name>
    <dbReference type="NCBI Taxonomy" id="637679"/>
    <lineage>
        <taxon>Bacteria</taxon>
        <taxon>Pseudomonadati</taxon>
        <taxon>Pseudomonadota</taxon>
        <taxon>Alphaproteobacteria</taxon>
        <taxon>Kordiimonadales</taxon>
        <taxon>Kordiimonadaceae</taxon>
        <taxon>Kordiimonas</taxon>
    </lineage>
</organism>
<evidence type="ECO:0000256" key="1">
    <source>
        <dbReference type="ARBA" id="ARBA00006484"/>
    </source>
</evidence>
<dbReference type="InterPro" id="IPR020904">
    <property type="entry name" value="Sc_DH/Rdtase_CS"/>
</dbReference>
<dbReference type="STRING" id="637679.GCA_001550055_00047"/>
<dbReference type="PRINTS" id="PR00080">
    <property type="entry name" value="SDRFAMILY"/>
</dbReference>
<dbReference type="GO" id="GO:0016491">
    <property type="term" value="F:oxidoreductase activity"/>
    <property type="evidence" value="ECO:0007669"/>
    <property type="project" value="UniProtKB-KW"/>
</dbReference>
<keyword evidence="5" id="KW-1185">Reference proteome</keyword>
<comment type="similarity">
    <text evidence="1 3">Belongs to the short-chain dehydrogenases/reductases (SDR) family.</text>
</comment>
<evidence type="ECO:0000256" key="2">
    <source>
        <dbReference type="ARBA" id="ARBA00023002"/>
    </source>
</evidence>
<keyword evidence="2" id="KW-0560">Oxidoreductase</keyword>
<reference evidence="4 5" key="1">
    <citation type="submission" date="2016-10" db="EMBL/GenBank/DDBJ databases">
        <authorList>
            <person name="de Groot N.N."/>
        </authorList>
    </citation>
    <scope>NUCLEOTIDE SEQUENCE [LARGE SCALE GENOMIC DNA]</scope>
    <source>
        <strain evidence="4 5">CGMCC 1.9109</strain>
    </source>
</reference>
<name>A0A1G7E3F9_9PROT</name>
<sequence>MQFQLKDKTILVTGGTSGVGRALTERLRHENRVIVLGRNPEKLQALASTCPNVETIEADLANLNAVRSAIHNIRDMGALDVLINNAAIQHTPLFTDPVFDPNSITEEISVNFTSICHLIHGLLPCLEAAGNARIININSALGLVPKTSSAVYCATKGALNILTQSLRYQLEGAGIQVQQAILPLVDTAMTTGRGSGKISAQDAAQAIIRGLEKDVPDNRVGKVKLLMILHRISPALAARILKGA</sequence>
<proteinExistence type="inferred from homology"/>
<dbReference type="PRINTS" id="PR00081">
    <property type="entry name" value="GDHRDH"/>
</dbReference>
<dbReference type="PROSITE" id="PS00061">
    <property type="entry name" value="ADH_SHORT"/>
    <property type="match status" value="1"/>
</dbReference>